<dbReference type="STRING" id="200324.A0A2N5SBS1"/>
<dbReference type="EMBL" id="PGCJ01001050">
    <property type="protein sequence ID" value="PLW10688.1"/>
    <property type="molecule type" value="Genomic_DNA"/>
</dbReference>
<feature type="compositionally biased region" description="Basic and acidic residues" evidence="1">
    <location>
        <begin position="1"/>
        <end position="15"/>
    </location>
</feature>
<evidence type="ECO:0000256" key="1">
    <source>
        <dbReference type="SAM" id="MobiDB-lite"/>
    </source>
</evidence>
<feature type="compositionally biased region" description="Low complexity" evidence="1">
    <location>
        <begin position="27"/>
        <end position="37"/>
    </location>
</feature>
<organism evidence="2 3">
    <name type="scientific">Puccinia coronata f. sp. avenae</name>
    <dbReference type="NCBI Taxonomy" id="200324"/>
    <lineage>
        <taxon>Eukaryota</taxon>
        <taxon>Fungi</taxon>
        <taxon>Dikarya</taxon>
        <taxon>Basidiomycota</taxon>
        <taxon>Pucciniomycotina</taxon>
        <taxon>Pucciniomycetes</taxon>
        <taxon>Pucciniales</taxon>
        <taxon>Pucciniaceae</taxon>
        <taxon>Puccinia</taxon>
    </lineage>
</organism>
<protein>
    <submittedName>
        <fullName evidence="2">Uncharacterized protein</fullName>
    </submittedName>
</protein>
<dbReference type="AlphaFoldDB" id="A0A2N5SBS1"/>
<comment type="caution">
    <text evidence="2">The sequence shown here is derived from an EMBL/GenBank/DDBJ whole genome shotgun (WGS) entry which is preliminary data.</text>
</comment>
<feature type="region of interest" description="Disordered" evidence="1">
    <location>
        <begin position="1"/>
        <end position="37"/>
    </location>
</feature>
<accession>A0A2N5SBS1</accession>
<proteinExistence type="predicted"/>
<dbReference type="Proteomes" id="UP000235388">
    <property type="component" value="Unassembled WGS sequence"/>
</dbReference>
<gene>
    <name evidence="2" type="ORF">PCANC_22653</name>
</gene>
<keyword evidence="3" id="KW-1185">Reference proteome</keyword>
<reference evidence="2 3" key="1">
    <citation type="submission" date="2017-11" db="EMBL/GenBank/DDBJ databases">
        <title>De novo assembly and phasing of dikaryotic genomes from two isolates of Puccinia coronata f. sp. avenae, the causal agent of oat crown rust.</title>
        <authorList>
            <person name="Miller M.E."/>
            <person name="Zhang Y."/>
            <person name="Omidvar V."/>
            <person name="Sperschneider J."/>
            <person name="Schwessinger B."/>
            <person name="Raley C."/>
            <person name="Palmer J.M."/>
            <person name="Garnica D."/>
            <person name="Upadhyaya N."/>
            <person name="Rathjen J."/>
            <person name="Taylor J.M."/>
            <person name="Park R.F."/>
            <person name="Dodds P.N."/>
            <person name="Hirsch C.D."/>
            <person name="Kianian S.F."/>
            <person name="Figueroa M."/>
        </authorList>
    </citation>
    <scope>NUCLEOTIDE SEQUENCE [LARGE SCALE GENOMIC DNA]</scope>
    <source>
        <strain evidence="2">12NC29</strain>
    </source>
</reference>
<evidence type="ECO:0000313" key="3">
    <source>
        <dbReference type="Proteomes" id="UP000235388"/>
    </source>
</evidence>
<evidence type="ECO:0000313" key="2">
    <source>
        <dbReference type="EMBL" id="PLW10688.1"/>
    </source>
</evidence>
<name>A0A2N5SBS1_9BASI</name>
<sequence length="331" mass="37499">MEESRGGRSTAEVHLRQAQPRPLGSSAQPPRRAPGAPRAKLLHVKQAAQHTTPFRSRYCALDVVGSPHKNLTIPVYGQTTQFSTCLAQVQTITTMSALTRACSFNQRDERVPFKALHPHDTKDSFASFFNAAGLAKVRQYHDELDELFEHVTSQYMSSTIANSAKKKNAVISKFIRLAHFKRFPKGDNSKLTDQVMLAALERPICPSDTQDLADKPQKIRFELDIIKAGHHAEYKKSDVIIDPILNNLRTWANRWSPSTFRAPYTFIPGNLYEHYSRFLGVVLETAAEFFSRPAMREMEEEDKLQRHAVAKMSQSRYELPQKFRAEGAPSD</sequence>